<dbReference type="EMBL" id="CAKLPY010000002">
    <property type="protein sequence ID" value="CAH0996922.1"/>
    <property type="molecule type" value="Genomic_DNA"/>
</dbReference>
<keyword evidence="2 9" id="KW-0328">Glycosyltransferase</keyword>
<reference evidence="9" key="1">
    <citation type="submission" date="2021-12" db="EMBL/GenBank/DDBJ databases">
        <authorList>
            <person name="Rodrigo-Torres L."/>
            <person name="Arahal R. D."/>
            <person name="Lucena T."/>
        </authorList>
    </citation>
    <scope>NUCLEOTIDE SEQUENCE</scope>
    <source>
        <strain evidence="9">CECT 8858</strain>
    </source>
</reference>
<evidence type="ECO:0000313" key="10">
    <source>
        <dbReference type="Proteomes" id="UP000837932"/>
    </source>
</evidence>
<comment type="subcellular location">
    <subcellularLocation>
        <location evidence="1">Membrane</location>
        <topology evidence="1">Multi-pass membrane protein</topology>
    </subcellularLocation>
</comment>
<dbReference type="SUPFAM" id="SSF53448">
    <property type="entry name" value="Nucleotide-diphospho-sugar transferases"/>
    <property type="match status" value="1"/>
</dbReference>
<dbReference type="GO" id="GO:0099621">
    <property type="term" value="F:undecaprenyl-phosphate 4-deoxy-4-formamido-L-arabinose transferase activity"/>
    <property type="evidence" value="ECO:0007669"/>
    <property type="project" value="UniProtKB-EC"/>
</dbReference>
<feature type="domain" description="Glycosyltransferase 2-like" evidence="8">
    <location>
        <begin position="7"/>
        <end position="140"/>
    </location>
</feature>
<evidence type="ECO:0000259" key="8">
    <source>
        <dbReference type="Pfam" id="PF00535"/>
    </source>
</evidence>
<comment type="caution">
    <text evidence="9">The sequence shown here is derived from an EMBL/GenBank/DDBJ whole genome shotgun (WGS) entry which is preliminary data.</text>
</comment>
<evidence type="ECO:0000313" key="9">
    <source>
        <dbReference type="EMBL" id="CAH0996922.1"/>
    </source>
</evidence>
<protein>
    <submittedName>
        <fullName evidence="9">Undecaprenyl-phosphate 4-deoxy-4-formamido-L-arabinose transferase</fullName>
        <ecNumber evidence="9">2.4.2.53</ecNumber>
    </submittedName>
</protein>
<feature type="transmembrane region" description="Helical" evidence="7">
    <location>
        <begin position="207"/>
        <end position="224"/>
    </location>
</feature>
<keyword evidence="10" id="KW-1185">Reference proteome</keyword>
<evidence type="ECO:0000256" key="6">
    <source>
        <dbReference type="ARBA" id="ARBA00023136"/>
    </source>
</evidence>
<dbReference type="EC" id="2.4.2.53" evidence="9"/>
<dbReference type="InterPro" id="IPR001173">
    <property type="entry name" value="Glyco_trans_2-like"/>
</dbReference>
<dbReference type="RefSeq" id="WP_238807468.1">
    <property type="nucleotide sequence ID" value="NZ_CAKLPY010000002.1"/>
</dbReference>
<evidence type="ECO:0000256" key="3">
    <source>
        <dbReference type="ARBA" id="ARBA00022679"/>
    </source>
</evidence>
<evidence type="ECO:0000256" key="5">
    <source>
        <dbReference type="ARBA" id="ARBA00022989"/>
    </source>
</evidence>
<evidence type="ECO:0000256" key="7">
    <source>
        <dbReference type="SAM" id="Phobius"/>
    </source>
</evidence>
<organism evidence="9 10">
    <name type="scientific">Emticicia aquatica</name>
    <dbReference type="NCBI Taxonomy" id="1681835"/>
    <lineage>
        <taxon>Bacteria</taxon>
        <taxon>Pseudomonadati</taxon>
        <taxon>Bacteroidota</taxon>
        <taxon>Cytophagia</taxon>
        <taxon>Cytophagales</taxon>
        <taxon>Leadbetterellaceae</taxon>
        <taxon>Emticicia</taxon>
    </lineage>
</organism>
<dbReference type="Proteomes" id="UP000837932">
    <property type="component" value="Unassembled WGS sequence"/>
</dbReference>
<keyword evidence="5 7" id="KW-1133">Transmembrane helix</keyword>
<name>A0ABM9AUA9_9BACT</name>
<dbReference type="InterPro" id="IPR029044">
    <property type="entry name" value="Nucleotide-diphossugar_trans"/>
</dbReference>
<evidence type="ECO:0000256" key="1">
    <source>
        <dbReference type="ARBA" id="ARBA00004141"/>
    </source>
</evidence>
<proteinExistence type="predicted"/>
<dbReference type="PANTHER" id="PTHR48090">
    <property type="entry name" value="UNDECAPRENYL-PHOSPHATE 4-DEOXY-4-FORMAMIDO-L-ARABINOSE TRANSFERASE-RELATED"/>
    <property type="match status" value="1"/>
</dbReference>
<dbReference type="PANTHER" id="PTHR48090:SF1">
    <property type="entry name" value="PROPHAGE BACTOPRENOL GLUCOSYL TRANSFERASE HOMOLOG"/>
    <property type="match status" value="1"/>
</dbReference>
<feature type="transmembrane region" description="Helical" evidence="7">
    <location>
        <begin position="231"/>
        <end position="252"/>
    </location>
</feature>
<feature type="transmembrane region" description="Helical" evidence="7">
    <location>
        <begin position="132"/>
        <end position="153"/>
    </location>
</feature>
<accession>A0ABM9AUA9</accession>
<dbReference type="InterPro" id="IPR050256">
    <property type="entry name" value="Glycosyltransferase_2"/>
</dbReference>
<dbReference type="Gene3D" id="3.90.550.10">
    <property type="entry name" value="Spore Coat Polysaccharide Biosynthesis Protein SpsA, Chain A"/>
    <property type="match status" value="1"/>
</dbReference>
<keyword evidence="6 7" id="KW-0472">Membrane</keyword>
<keyword evidence="3 9" id="KW-0808">Transferase</keyword>
<keyword evidence="4 7" id="KW-0812">Transmembrane</keyword>
<sequence length="307" mass="35313">MSHKIAIVTPLFNDWDCLYKLVEDIRTVLSPTKYSDYRIVVIDDCSSLEFDHKKLEGHPIEIIHLNKNLGHQKSIAIGLSYLNKNGNQDLVVVMDVDGEDQPNHLPILLEEAIKEKANEIVFARRTKRKESFFFKIFYRVYKFIFVFLTGKVINFGNYSVIPQKLLDKVTHISDIWNHYPGGVIRSRLLYKSVGLERGERYTGKSKMNYTSLVIHGLSAVAVYIDTVSVRLLIAVSLLVLTAILGISLVFLFEYHFPAWGLLLFFGILMQAFLSTLILVFTVLSYRVNFNFLPAVHFQDYIQSIEKI</sequence>
<evidence type="ECO:0000256" key="4">
    <source>
        <dbReference type="ARBA" id="ARBA00022692"/>
    </source>
</evidence>
<dbReference type="Pfam" id="PF00535">
    <property type="entry name" value="Glycos_transf_2"/>
    <property type="match status" value="1"/>
</dbReference>
<evidence type="ECO:0000256" key="2">
    <source>
        <dbReference type="ARBA" id="ARBA00022676"/>
    </source>
</evidence>
<gene>
    <name evidence="9" type="primary">arnC_2</name>
    <name evidence="9" type="ORF">EMA8858_03057</name>
</gene>
<feature type="transmembrane region" description="Helical" evidence="7">
    <location>
        <begin position="258"/>
        <end position="283"/>
    </location>
</feature>